<dbReference type="RefSeq" id="XP_035693586.1">
    <property type="nucleotide sequence ID" value="XM_035837693.1"/>
</dbReference>
<dbReference type="PROSITE" id="PS00021">
    <property type="entry name" value="KRINGLE_1"/>
    <property type="match status" value="3"/>
</dbReference>
<dbReference type="AlphaFoldDB" id="A0A9J7N8G5"/>
<gene>
    <name evidence="8" type="primary">LOC118427767</name>
</gene>
<reference evidence="8" key="2">
    <citation type="submission" date="2025-08" db="UniProtKB">
        <authorList>
            <consortium name="RefSeq"/>
        </authorList>
    </citation>
    <scope>IDENTIFICATION</scope>
    <source>
        <strain evidence="8">S238N-H82</strain>
        <tissue evidence="8">Testes</tissue>
    </source>
</reference>
<dbReference type="Proteomes" id="UP000001554">
    <property type="component" value="Chromosome 12"/>
</dbReference>
<sequence>MCVVKGVTNYPFTMIGSKYIESTRPADVMDVFTHEIGHQFFLHNKHRFDPLDDGKYPCPTKKLFDSKCTMGGNDYPKSFCYDFVAQIRQRGFNCLDKKPSQGEVPKCGNGVLDYGEECDCGSSQDCLERNPCCDGQICKLKRGAQCTDDQTCCKNCKMNMEKCPVDSAGPSKRAWVPFSYTSTYKEITSPTSGTFVAIPFGRLTPQNKVFSWLLRAPAGQRVRVELTVPQMKSEYFDVWIGCPYDWVEVRDGGEVTSPLLGRYCTPLRNPVLWSSSNELLVRLRSDSSFDSHFVIEYEFTTEEDEKDDHSEEEGTCLTGDGASYRGTLAVTSSGKSCQAWSAQTPHSHSTTPGKYPNSGLDKNYCRNPKGEHSTLWCYTTNPDMKWDNCYLPKCGPEETCRKGHGESYRGTLAITSSGRLCQAWGAQKPHSHRYTVSNYPNSGLDKNFCRNPKGEHHTVWCYTTDPDMKYESCALPECGTVLEDLGPEVQDVIKDAGECYNGNGESYRGTAALTWSRQACQAWSPPTGNRFYNPVAYPKSDLTKNYCRNPDPETAAPWCYLESSSDSRKWAFCAIPKCLKNKGG</sequence>
<dbReference type="PRINTS" id="PR00018">
    <property type="entry name" value="KRINGLE"/>
</dbReference>
<feature type="domain" description="Kringle" evidence="5">
    <location>
        <begin position="315"/>
        <end position="394"/>
    </location>
</feature>
<dbReference type="InterPro" id="IPR050759">
    <property type="entry name" value="Serine_protease_kringle"/>
</dbReference>
<feature type="disulfide bond" evidence="3">
    <location>
        <begin position="520"/>
        <end position="559"/>
    </location>
</feature>
<dbReference type="FunFam" id="2.40.20.10:FF:000025">
    <property type="entry name" value="Plasminogen"/>
    <property type="match status" value="2"/>
</dbReference>
<dbReference type="SMART" id="SM00042">
    <property type="entry name" value="CUB"/>
    <property type="match status" value="1"/>
</dbReference>
<evidence type="ECO:0000313" key="7">
    <source>
        <dbReference type="Proteomes" id="UP000001554"/>
    </source>
</evidence>
<feature type="domain" description="CUB" evidence="4">
    <location>
        <begin position="183"/>
        <end position="300"/>
    </location>
</feature>
<name>A0A9J7N8G5_BRAFL</name>
<feature type="domain" description="Kringle" evidence="5">
    <location>
        <begin position="498"/>
        <end position="578"/>
    </location>
</feature>
<dbReference type="Gene3D" id="4.10.70.10">
    <property type="entry name" value="Disintegrin domain"/>
    <property type="match status" value="1"/>
</dbReference>
<dbReference type="KEGG" id="bfo:118427767"/>
<accession>A0A9J7N8G5</accession>
<dbReference type="GO" id="GO:0005102">
    <property type="term" value="F:signaling receptor binding"/>
    <property type="evidence" value="ECO:0000318"/>
    <property type="project" value="GO_Central"/>
</dbReference>
<dbReference type="PANTHER" id="PTHR24261:SF7">
    <property type="entry name" value="KRINGLE DOMAIN-CONTAINING PROTEIN"/>
    <property type="match status" value="1"/>
</dbReference>
<dbReference type="SMART" id="SM00050">
    <property type="entry name" value="DISIN"/>
    <property type="match status" value="1"/>
</dbReference>
<dbReference type="InterPro" id="IPR000001">
    <property type="entry name" value="Kringle"/>
</dbReference>
<evidence type="ECO:0000259" key="4">
    <source>
        <dbReference type="PROSITE" id="PS01180"/>
    </source>
</evidence>
<feature type="domain" description="Disintegrin" evidence="6">
    <location>
        <begin position="104"/>
        <end position="158"/>
    </location>
</feature>
<evidence type="ECO:0000313" key="8">
    <source>
        <dbReference type="RefSeq" id="XP_035693586.1"/>
    </source>
</evidence>
<evidence type="ECO:0000259" key="6">
    <source>
        <dbReference type="PROSITE" id="PS50214"/>
    </source>
</evidence>
<dbReference type="SUPFAM" id="SSF49854">
    <property type="entry name" value="Spermadhesin, CUB domain"/>
    <property type="match status" value="1"/>
</dbReference>
<dbReference type="Gene3D" id="2.60.120.290">
    <property type="entry name" value="Spermadhesin, CUB domain"/>
    <property type="match status" value="1"/>
</dbReference>
<evidence type="ECO:0000256" key="2">
    <source>
        <dbReference type="ARBA" id="ARBA00023157"/>
    </source>
</evidence>
<comment type="caution">
    <text evidence="3">Lacks conserved residue(s) required for the propagation of feature annotation.</text>
</comment>
<dbReference type="PROSITE" id="PS50214">
    <property type="entry name" value="DISINTEGRIN_2"/>
    <property type="match status" value="1"/>
</dbReference>
<proteinExistence type="predicted"/>
<dbReference type="InterPro" id="IPR013806">
    <property type="entry name" value="Kringle-like"/>
</dbReference>
<dbReference type="InterPro" id="IPR001762">
    <property type="entry name" value="Disintegrin_dom"/>
</dbReference>
<keyword evidence="2 3" id="KW-1015">Disulfide bond</keyword>
<evidence type="ECO:0000256" key="3">
    <source>
        <dbReference type="PROSITE-ProRule" id="PRU00121"/>
    </source>
</evidence>
<dbReference type="SUPFAM" id="SSF57440">
    <property type="entry name" value="Kringle-like"/>
    <property type="match status" value="3"/>
</dbReference>
<dbReference type="OrthoDB" id="5917794at2759"/>
<dbReference type="Gene3D" id="2.40.20.10">
    <property type="entry name" value="Plasminogen Kringle 4"/>
    <property type="match status" value="3"/>
</dbReference>
<dbReference type="SUPFAM" id="SSF57552">
    <property type="entry name" value="Blood coagulation inhibitor (disintegrin)"/>
    <property type="match status" value="1"/>
</dbReference>
<dbReference type="PROSITE" id="PS50070">
    <property type="entry name" value="KRINGLE_2"/>
    <property type="match status" value="3"/>
</dbReference>
<evidence type="ECO:0000259" key="5">
    <source>
        <dbReference type="PROSITE" id="PS50070"/>
    </source>
</evidence>
<dbReference type="CDD" id="cd00041">
    <property type="entry name" value="CUB"/>
    <property type="match status" value="1"/>
</dbReference>
<keyword evidence="7" id="KW-1185">Reference proteome</keyword>
<evidence type="ECO:0000256" key="1">
    <source>
        <dbReference type="ARBA" id="ARBA00022572"/>
    </source>
</evidence>
<dbReference type="GO" id="GO:0005615">
    <property type="term" value="C:extracellular space"/>
    <property type="evidence" value="ECO:0000318"/>
    <property type="project" value="GO_Central"/>
</dbReference>
<dbReference type="InterPro" id="IPR018056">
    <property type="entry name" value="Kringle_CS"/>
</dbReference>
<protein>
    <submittedName>
        <fullName evidence="8">Apolipoprotein(A)-like</fullName>
    </submittedName>
</protein>
<dbReference type="PROSITE" id="PS01180">
    <property type="entry name" value="CUB"/>
    <property type="match status" value="1"/>
</dbReference>
<dbReference type="GO" id="GO:0004175">
    <property type="term" value="F:endopeptidase activity"/>
    <property type="evidence" value="ECO:0000318"/>
    <property type="project" value="GO_Central"/>
</dbReference>
<dbReference type="CDD" id="cd00108">
    <property type="entry name" value="KR"/>
    <property type="match status" value="3"/>
</dbReference>
<dbReference type="Pfam" id="PF00431">
    <property type="entry name" value="CUB"/>
    <property type="match status" value="1"/>
</dbReference>
<organism evidence="7 8">
    <name type="scientific">Branchiostoma floridae</name>
    <name type="common">Florida lancelet</name>
    <name type="synonym">Amphioxus</name>
    <dbReference type="NCBI Taxonomy" id="7739"/>
    <lineage>
        <taxon>Eukaryota</taxon>
        <taxon>Metazoa</taxon>
        <taxon>Chordata</taxon>
        <taxon>Cephalochordata</taxon>
        <taxon>Leptocardii</taxon>
        <taxon>Amphioxiformes</taxon>
        <taxon>Branchiostomatidae</taxon>
        <taxon>Branchiostoma</taxon>
    </lineage>
</organism>
<dbReference type="InterPro" id="IPR035914">
    <property type="entry name" value="Sperma_CUB_dom_sf"/>
</dbReference>
<feature type="domain" description="Kringle" evidence="5">
    <location>
        <begin position="399"/>
        <end position="478"/>
    </location>
</feature>
<dbReference type="InterPro" id="IPR038178">
    <property type="entry name" value="Kringle_sf"/>
</dbReference>
<dbReference type="InterPro" id="IPR036436">
    <property type="entry name" value="Disintegrin_dom_sf"/>
</dbReference>
<dbReference type="GeneID" id="118427767"/>
<reference evidence="7" key="1">
    <citation type="journal article" date="2020" name="Nat. Ecol. Evol.">
        <title>Deeply conserved synteny resolves early events in vertebrate evolution.</title>
        <authorList>
            <person name="Simakov O."/>
            <person name="Marletaz F."/>
            <person name="Yue J.X."/>
            <person name="O'Connell B."/>
            <person name="Jenkins J."/>
            <person name="Brandt A."/>
            <person name="Calef R."/>
            <person name="Tung C.H."/>
            <person name="Huang T.K."/>
            <person name="Schmutz J."/>
            <person name="Satoh N."/>
            <person name="Yu J.K."/>
            <person name="Putnam N.H."/>
            <person name="Green R.E."/>
            <person name="Rokhsar D.S."/>
        </authorList>
    </citation>
    <scope>NUCLEOTIDE SEQUENCE [LARGE SCALE GENOMIC DNA]</scope>
    <source>
        <strain evidence="7">S238N-H82</strain>
    </source>
</reference>
<dbReference type="SMART" id="SM00130">
    <property type="entry name" value="KR"/>
    <property type="match status" value="3"/>
</dbReference>
<dbReference type="PANTHER" id="PTHR24261">
    <property type="entry name" value="PLASMINOGEN-RELATED"/>
    <property type="match status" value="1"/>
</dbReference>
<dbReference type="Pfam" id="PF00051">
    <property type="entry name" value="Kringle"/>
    <property type="match status" value="3"/>
</dbReference>
<dbReference type="FunFam" id="2.60.120.290:FF:000120">
    <property type="entry name" value="Uncharacterized protein"/>
    <property type="match status" value="1"/>
</dbReference>
<keyword evidence="1 3" id="KW-0420">Kringle</keyword>
<dbReference type="InterPro" id="IPR000859">
    <property type="entry name" value="CUB_dom"/>
</dbReference>